<feature type="compositionally biased region" description="Pro residues" evidence="1">
    <location>
        <begin position="435"/>
        <end position="459"/>
    </location>
</feature>
<evidence type="ECO:0000313" key="3">
    <source>
        <dbReference type="Proteomes" id="UP001218218"/>
    </source>
</evidence>
<reference evidence="2" key="1">
    <citation type="submission" date="2023-03" db="EMBL/GenBank/DDBJ databases">
        <title>Massive genome expansion in bonnet fungi (Mycena s.s.) driven by repeated elements and novel gene families across ecological guilds.</title>
        <authorList>
            <consortium name="Lawrence Berkeley National Laboratory"/>
            <person name="Harder C.B."/>
            <person name="Miyauchi S."/>
            <person name="Viragh M."/>
            <person name="Kuo A."/>
            <person name="Thoen E."/>
            <person name="Andreopoulos B."/>
            <person name="Lu D."/>
            <person name="Skrede I."/>
            <person name="Drula E."/>
            <person name="Henrissat B."/>
            <person name="Morin E."/>
            <person name="Kohler A."/>
            <person name="Barry K."/>
            <person name="LaButti K."/>
            <person name="Morin E."/>
            <person name="Salamov A."/>
            <person name="Lipzen A."/>
            <person name="Mereny Z."/>
            <person name="Hegedus B."/>
            <person name="Baldrian P."/>
            <person name="Stursova M."/>
            <person name="Weitz H."/>
            <person name="Taylor A."/>
            <person name="Grigoriev I.V."/>
            <person name="Nagy L.G."/>
            <person name="Martin F."/>
            <person name="Kauserud H."/>
        </authorList>
    </citation>
    <scope>NUCLEOTIDE SEQUENCE</scope>
    <source>
        <strain evidence="2">CBHHK002</strain>
    </source>
</reference>
<evidence type="ECO:0000313" key="2">
    <source>
        <dbReference type="EMBL" id="KAJ7318213.1"/>
    </source>
</evidence>
<proteinExistence type="predicted"/>
<protein>
    <submittedName>
        <fullName evidence="2">Uncharacterized protein</fullName>
    </submittedName>
</protein>
<feature type="compositionally biased region" description="Low complexity" evidence="1">
    <location>
        <begin position="96"/>
        <end position="105"/>
    </location>
</feature>
<dbReference type="AlphaFoldDB" id="A0AAD7EEF5"/>
<feature type="compositionally biased region" description="Pro residues" evidence="1">
    <location>
        <begin position="335"/>
        <end position="352"/>
    </location>
</feature>
<feature type="compositionally biased region" description="Low complexity" evidence="1">
    <location>
        <begin position="353"/>
        <end position="364"/>
    </location>
</feature>
<gene>
    <name evidence="2" type="ORF">DFH08DRAFT_1086740</name>
</gene>
<feature type="compositionally biased region" description="Polar residues" evidence="1">
    <location>
        <begin position="462"/>
        <end position="478"/>
    </location>
</feature>
<feature type="compositionally biased region" description="Basic and acidic residues" evidence="1">
    <location>
        <begin position="7"/>
        <end position="26"/>
    </location>
</feature>
<sequence>MDLDDDVYMRDTGPDSDPLEREDLEVQWKSSQTSNRALDSLMLEAAQNAHAVGRARGWSTHSPSPRAAASTSRTVSAPTLLFFDPHPPQPQPPASTPSTTAAAPSSRRRARATPRAASLSLSNGAGVNINMGTTPTTDPAQFMKILVGVSKQANQNAGIPAPAGKRTRQGVKQSSKLVTNKTGTKGKEREHRASLSRTSSSVSISPSSVSISPSSVSSPGSNYSFLSASTSGSADTSITSPEREEAVWGSGTSRRAGKNEVEGLGLMPPPPVPQKQKHARLPALDVCVPSPGRSVKVEQSPEARLHPLLQQQQQKQAKGAPPLRNSSNAPAARAAPPPHNTPMPAPAAPPTPTHTETQSQSQSQPAPPRPRAAYLGMRRTHTAPSVGAAGTGGMSSSQSVRKFRPPLLNPEVALAAVAGGGAQVKTEGRVSAATNPPPAARTNPPPPARAPAPAVPVPVTPQSKPRQPQPASSPWSDTSFDEHNTSFDLEELEKVMREYDD</sequence>
<feature type="region of interest" description="Disordered" evidence="1">
    <location>
        <begin position="156"/>
        <end position="402"/>
    </location>
</feature>
<evidence type="ECO:0000256" key="1">
    <source>
        <dbReference type="SAM" id="MobiDB-lite"/>
    </source>
</evidence>
<feature type="compositionally biased region" description="Polar residues" evidence="1">
    <location>
        <begin position="220"/>
        <end position="240"/>
    </location>
</feature>
<accession>A0AAD7EEF5</accession>
<feature type="compositionally biased region" description="Low complexity" evidence="1">
    <location>
        <begin position="199"/>
        <end position="219"/>
    </location>
</feature>
<feature type="compositionally biased region" description="Basic and acidic residues" evidence="1">
    <location>
        <begin position="492"/>
        <end position="501"/>
    </location>
</feature>
<feature type="compositionally biased region" description="Low complexity" evidence="1">
    <location>
        <begin position="59"/>
        <end position="79"/>
    </location>
</feature>
<keyword evidence="3" id="KW-1185">Reference proteome</keyword>
<dbReference type="EMBL" id="JARIHO010000059">
    <property type="protein sequence ID" value="KAJ7318213.1"/>
    <property type="molecule type" value="Genomic_DNA"/>
</dbReference>
<feature type="region of interest" description="Disordered" evidence="1">
    <location>
        <begin position="419"/>
        <end position="501"/>
    </location>
</feature>
<feature type="region of interest" description="Disordered" evidence="1">
    <location>
        <begin position="1"/>
        <end position="33"/>
    </location>
</feature>
<comment type="caution">
    <text evidence="2">The sequence shown here is derived from an EMBL/GenBank/DDBJ whole genome shotgun (WGS) entry which is preliminary data.</text>
</comment>
<feature type="compositionally biased region" description="Pro residues" evidence="1">
    <location>
        <begin position="85"/>
        <end position="95"/>
    </location>
</feature>
<dbReference type="Proteomes" id="UP001218218">
    <property type="component" value="Unassembled WGS sequence"/>
</dbReference>
<feature type="compositionally biased region" description="Polar residues" evidence="1">
    <location>
        <begin position="170"/>
        <end position="183"/>
    </location>
</feature>
<organism evidence="2 3">
    <name type="scientific">Mycena albidolilacea</name>
    <dbReference type="NCBI Taxonomy" id="1033008"/>
    <lineage>
        <taxon>Eukaryota</taxon>
        <taxon>Fungi</taxon>
        <taxon>Dikarya</taxon>
        <taxon>Basidiomycota</taxon>
        <taxon>Agaricomycotina</taxon>
        <taxon>Agaricomycetes</taxon>
        <taxon>Agaricomycetidae</taxon>
        <taxon>Agaricales</taxon>
        <taxon>Marasmiineae</taxon>
        <taxon>Mycenaceae</taxon>
        <taxon>Mycena</taxon>
    </lineage>
</organism>
<feature type="region of interest" description="Disordered" evidence="1">
    <location>
        <begin position="51"/>
        <end position="125"/>
    </location>
</feature>
<feature type="compositionally biased region" description="Low complexity" evidence="1">
    <location>
        <begin position="307"/>
        <end position="334"/>
    </location>
</feature>
<name>A0AAD7EEF5_9AGAR</name>
<feature type="compositionally biased region" description="Basic and acidic residues" evidence="1">
    <location>
        <begin position="295"/>
        <end position="305"/>
    </location>
</feature>